<dbReference type="SMART" id="SM00088">
    <property type="entry name" value="PINT"/>
    <property type="match status" value="1"/>
</dbReference>
<keyword evidence="4" id="KW-1133">Transmembrane helix</keyword>
<evidence type="ECO:0000259" key="5">
    <source>
        <dbReference type="PROSITE" id="PS50250"/>
    </source>
</evidence>
<evidence type="ECO:0000256" key="3">
    <source>
        <dbReference type="ARBA" id="ARBA00022790"/>
    </source>
</evidence>
<organism evidence="6 7">
    <name type="scientific">Trypanosoma brucei brucei (strain 927/4 GUTat10.1)</name>
    <dbReference type="NCBI Taxonomy" id="185431"/>
    <lineage>
        <taxon>Eukaryota</taxon>
        <taxon>Discoba</taxon>
        <taxon>Euglenozoa</taxon>
        <taxon>Kinetoplastea</taxon>
        <taxon>Metakinetoplastina</taxon>
        <taxon>Trypanosomatida</taxon>
        <taxon>Trypanosomatidae</taxon>
        <taxon>Trypanosoma</taxon>
    </lineage>
</organism>
<dbReference type="eggNOG" id="KOG1497">
    <property type="taxonomic scope" value="Eukaryota"/>
</dbReference>
<reference evidence="6 7" key="1">
    <citation type="journal article" date="2005" name="Science">
        <title>Comparative genomics of trypanosomatid parasitic protozoa.</title>
        <authorList>
            <person name="El-Sayed N.M."/>
            <person name="Myler P.J."/>
            <person name="Blandin G."/>
            <person name="Berriman M."/>
            <person name="Crabtree J."/>
            <person name="Aggarwal G."/>
            <person name="Caler E."/>
            <person name="Renauld H."/>
            <person name="Worthey E.A."/>
            <person name="Hertz-Fowler C."/>
            <person name="Ghedin E."/>
            <person name="Peacock C."/>
            <person name="Bartholomeu D.C."/>
            <person name="Haas B.J."/>
            <person name="Tran A.N."/>
            <person name="Wortman J.R."/>
            <person name="Alsmark U.C."/>
            <person name="Angiuoli S."/>
            <person name="Anupama A."/>
            <person name="Badger J."/>
            <person name="Bringaud F."/>
            <person name="Cadag E."/>
            <person name="Carlton J.M."/>
            <person name="Cerqueira G.C."/>
            <person name="Creasy T."/>
            <person name="Delcher A.L."/>
            <person name="Djikeng A."/>
            <person name="Embley T.M."/>
            <person name="Hauser C."/>
            <person name="Ivens A.C."/>
            <person name="Kummerfeld S.K."/>
            <person name="Pereira-Leal J.B."/>
            <person name="Nilsson D."/>
            <person name="Peterson J."/>
            <person name="Salzberg S.L."/>
            <person name="Shallom J."/>
            <person name="Silva J.C."/>
            <person name="Sundaram J."/>
            <person name="Westenberger S."/>
            <person name="White O."/>
            <person name="Melville S.E."/>
            <person name="Donelson J.E."/>
            <person name="Andersson B."/>
            <person name="Stuart K.D."/>
            <person name="Hall N."/>
        </authorList>
    </citation>
    <scope>NUCLEOTIDE SEQUENCE [LARGE SCALE GENOMIC DNA]</scope>
    <source>
        <strain evidence="6 7">927/4 GUTat10.1</strain>
    </source>
</reference>
<dbReference type="SUPFAM" id="SSF46785">
    <property type="entry name" value="Winged helix' DNA-binding domain"/>
    <property type="match status" value="1"/>
</dbReference>
<evidence type="ECO:0000313" key="7">
    <source>
        <dbReference type="Proteomes" id="UP000008524"/>
    </source>
</evidence>
<feature type="domain" description="PCI" evidence="5">
    <location>
        <begin position="250"/>
        <end position="408"/>
    </location>
</feature>
<dbReference type="EMBL" id="CM000208">
    <property type="protein sequence ID" value="EAN78186.1"/>
    <property type="molecule type" value="Genomic_DNA"/>
</dbReference>
<feature type="transmembrane region" description="Helical" evidence="4">
    <location>
        <begin position="20"/>
        <end position="45"/>
    </location>
</feature>
<proteinExistence type="inferred from homology"/>
<reference evidence="6 7" key="2">
    <citation type="journal article" date="2005" name="Science">
        <title>The genome of the African trypanosome Trypanosoma brucei.</title>
        <authorList>
            <person name="Berriman M."/>
            <person name="Ghedin E."/>
            <person name="Hertz-Fowler C."/>
            <person name="Blandin G."/>
            <person name="Renauld H."/>
            <person name="Bartholomeu D.C."/>
            <person name="Lennard N.J."/>
            <person name="Caler E."/>
            <person name="Hamlin N.E."/>
            <person name="Haas B."/>
            <person name="Bohme U."/>
            <person name="Hannick L."/>
            <person name="Aslett M.A."/>
            <person name="Shallom J."/>
            <person name="Marcello L."/>
            <person name="Hou L."/>
            <person name="Wickstead B."/>
            <person name="Alsmark U.C."/>
            <person name="Arrowsmith C."/>
            <person name="Atkin R.J."/>
            <person name="Barron A.J."/>
            <person name="Bringaud F."/>
            <person name="Brooks K."/>
            <person name="Carrington M."/>
            <person name="Cherevach I."/>
            <person name="Chillingworth T.J."/>
            <person name="Churcher C."/>
            <person name="Clark L.N."/>
            <person name="Corton C.H."/>
            <person name="Cronin A."/>
            <person name="Davies R.M."/>
            <person name="Doggett J."/>
            <person name="Djikeng A."/>
            <person name="Feldblyum T."/>
            <person name="Field M.C."/>
            <person name="Fraser A."/>
            <person name="Goodhead I."/>
            <person name="Hance Z."/>
            <person name="Harper D."/>
            <person name="Harris B.R."/>
            <person name="Hauser H."/>
            <person name="Hostetler J."/>
            <person name="Ivens A."/>
            <person name="Jagels K."/>
            <person name="Johnson D."/>
            <person name="Johnson J."/>
            <person name="Jones K."/>
            <person name="Kerhornou A.X."/>
            <person name="Koo H."/>
            <person name="Larke N."/>
            <person name="Landfear S."/>
            <person name="Larkin C."/>
            <person name="Leech V."/>
            <person name="Line A."/>
            <person name="Lord A."/>
            <person name="Macleod A."/>
            <person name="Mooney P.J."/>
            <person name="Moule S."/>
            <person name="Martin D.M."/>
            <person name="Morgan G.W."/>
            <person name="Mungall K."/>
            <person name="Norbertczak H."/>
            <person name="Ormond D."/>
            <person name="Pai G."/>
            <person name="Peacock C.S."/>
            <person name="Peterson J."/>
            <person name="Quail M.A."/>
            <person name="Rabbinowitsch E."/>
            <person name="Rajandream M.A."/>
            <person name="Reitter C."/>
            <person name="Salzberg S.L."/>
            <person name="Sanders M."/>
            <person name="Schobel S."/>
            <person name="Sharp S."/>
            <person name="Simmonds M."/>
            <person name="Simpson A.J."/>
            <person name="Tallon L."/>
            <person name="Turner C.M."/>
            <person name="Tait A."/>
            <person name="Tivey A.R."/>
            <person name="Van Aken S."/>
            <person name="Walker D."/>
            <person name="Wanless D."/>
            <person name="Wang S."/>
            <person name="White B."/>
            <person name="White O."/>
            <person name="Whitehead S."/>
            <person name="Woodward J."/>
            <person name="Wortman J."/>
            <person name="Adams M.D."/>
            <person name="Embley T.M."/>
            <person name="Gull K."/>
            <person name="Ullu E."/>
            <person name="Barry J.D."/>
            <person name="Fairlamb A.H."/>
            <person name="Opperdoes F."/>
            <person name="Barrell B.G."/>
            <person name="Donelson J.E."/>
            <person name="Hall N."/>
            <person name="Fraser C.M."/>
            <person name="Melville S.E."/>
            <person name="El-Sayed N.M."/>
        </authorList>
    </citation>
    <scope>NUCLEOTIDE SEQUENCE [LARGE SCALE GENOMIC DNA]</scope>
    <source>
        <strain evidence="6 7">927/4 GUTat10.1</strain>
    </source>
</reference>
<dbReference type="InterPro" id="IPR000717">
    <property type="entry name" value="PCI_dom"/>
</dbReference>
<dbReference type="PaxDb" id="5691-EAN78186"/>
<keyword evidence="4" id="KW-0472">Membrane</keyword>
<accession>Q38AI4</accession>
<comment type="similarity">
    <text evidence="1">Belongs to the CSN4 family.</text>
</comment>
<dbReference type="PANTHER" id="PTHR10855">
    <property type="entry name" value="26S PROTEASOME NON-ATPASE REGULATORY SUBUNIT 12/COP9 SIGNALOSOME COMPLEX SUBUNIT 4"/>
    <property type="match status" value="1"/>
</dbReference>
<dbReference type="GeneID" id="3662508"/>
<gene>
    <name evidence="6" type="ORF">Tb10.6k15.2770</name>
</gene>
<dbReference type="KEGG" id="tbr:Tb10.6k15.2770"/>
<dbReference type="InterPro" id="IPR036390">
    <property type="entry name" value="WH_DNA-bd_sf"/>
</dbReference>
<dbReference type="AlphaFoldDB" id="Q38AI4"/>
<evidence type="ECO:0000256" key="2">
    <source>
        <dbReference type="ARBA" id="ARBA00014881"/>
    </source>
</evidence>
<dbReference type="OrthoDB" id="295656at2759"/>
<dbReference type="OMA" id="TIFAMRE"/>
<dbReference type="STRING" id="185431.Q38AI4"/>
<evidence type="ECO:0000313" key="6">
    <source>
        <dbReference type="EMBL" id="EAN78186.1"/>
    </source>
</evidence>
<evidence type="ECO:0000256" key="1">
    <source>
        <dbReference type="ARBA" id="ARBA00010417"/>
    </source>
</evidence>
<dbReference type="PANTHER" id="PTHR10855:SF2">
    <property type="entry name" value="COP9 SIGNALOSOME COMPLEX SUBUNIT 4"/>
    <property type="match status" value="1"/>
</dbReference>
<dbReference type="InterPro" id="IPR036388">
    <property type="entry name" value="WH-like_DNA-bd_sf"/>
</dbReference>
<dbReference type="Proteomes" id="UP000008524">
    <property type="component" value="Chromosome 10"/>
</dbReference>
<sequence length="446" mass="49311">MRDVHAFEDTLERPHHCPSWRLGVLFLEVVCTLSLCAPSFFSFFIPLGGITIHTCGQRAMIKEGGNEVGSLGWAESQAVSLVATGDLDGWRIFVQQHLEGAARADIWAVVAARSFNILKEMVITSPHCAPFALEAGIVLLGAHSRCSTGASPTIFAMREAVAEWCVLAGNERLAQQTWCSMLPAKDDVVSLEIVTKILSSALRTRDYAVAEAEYPRGISLYKALSEDPTAATAVNGFLYYLGTVLMAWHRFTDASLRFAELYERTKDATHLQLAVVSVIQSDASPVRTRRLRVYQKDENALLLGDLQAILNRAAQLHLLRPSELQCFLQLAGLSSDDDVAAAKEAFAQHNLEVVSQMYCNATFERLGVVIGITPADVERLVSRMVSEHRLDARLDQVDEVVIFNRLKRTSVLEDWDGRISIISKELSHAVDLITGRYPELCESPLL</sequence>
<dbReference type="RefSeq" id="XP_823014.1">
    <property type="nucleotide sequence ID" value="XM_817921.1"/>
</dbReference>
<keyword evidence="4" id="KW-0812">Transmembrane</keyword>
<dbReference type="InterPro" id="IPR040134">
    <property type="entry name" value="PSMD12/CSN4"/>
</dbReference>
<dbReference type="GO" id="GO:0008180">
    <property type="term" value="C:COP9 signalosome"/>
    <property type="evidence" value="ECO:0000247"/>
    <property type="project" value="GeneDB"/>
</dbReference>
<dbReference type="GO" id="GO:0005737">
    <property type="term" value="C:cytoplasm"/>
    <property type="evidence" value="ECO:0006056"/>
    <property type="project" value="Others"/>
</dbReference>
<name>Q38AI4_TRYB2</name>
<dbReference type="InParanoid" id="Q38AI4"/>
<protein>
    <recommendedName>
        <fullName evidence="2">COP9 signalosome complex subunit 4</fullName>
    </recommendedName>
</protein>
<dbReference type="PROSITE" id="PS50250">
    <property type="entry name" value="PCI"/>
    <property type="match status" value="1"/>
</dbReference>
<dbReference type="Gene3D" id="1.10.10.10">
    <property type="entry name" value="Winged helix-like DNA-binding domain superfamily/Winged helix DNA-binding domain"/>
    <property type="match status" value="1"/>
</dbReference>
<evidence type="ECO:0000256" key="4">
    <source>
        <dbReference type="SAM" id="Phobius"/>
    </source>
</evidence>
<keyword evidence="3" id="KW-0736">Signalosome</keyword>
<dbReference type="Pfam" id="PF01399">
    <property type="entry name" value="PCI"/>
    <property type="match status" value="1"/>
</dbReference>
<keyword evidence="7" id="KW-1185">Reference proteome</keyword>